<dbReference type="EMBL" id="JAWWNJ010000047">
    <property type="protein sequence ID" value="KAK7017824.1"/>
    <property type="molecule type" value="Genomic_DNA"/>
</dbReference>
<dbReference type="InterPro" id="IPR032675">
    <property type="entry name" value="LRR_dom_sf"/>
</dbReference>
<keyword evidence="3" id="KW-1185">Reference proteome</keyword>
<feature type="domain" description="F-box" evidence="1">
    <location>
        <begin position="11"/>
        <end position="56"/>
    </location>
</feature>
<reference evidence="2 3" key="1">
    <citation type="journal article" date="2024" name="J Genomics">
        <title>Draft genome sequencing and assembly of Favolaschia claudopus CIRM-BRFM 2984 isolated from oak limbs.</title>
        <authorList>
            <person name="Navarro D."/>
            <person name="Drula E."/>
            <person name="Chaduli D."/>
            <person name="Cazenave R."/>
            <person name="Ahrendt S."/>
            <person name="Wang J."/>
            <person name="Lipzen A."/>
            <person name="Daum C."/>
            <person name="Barry K."/>
            <person name="Grigoriev I.V."/>
            <person name="Favel A."/>
            <person name="Rosso M.N."/>
            <person name="Martin F."/>
        </authorList>
    </citation>
    <scope>NUCLEOTIDE SEQUENCE [LARGE SCALE GENOMIC DNA]</scope>
    <source>
        <strain evidence="2 3">CIRM-BRFM 2984</strain>
    </source>
</reference>
<dbReference type="Proteomes" id="UP001362999">
    <property type="component" value="Unassembled WGS sequence"/>
</dbReference>
<gene>
    <name evidence="2" type="ORF">R3P38DRAFT_1317219</name>
</gene>
<dbReference type="SUPFAM" id="SSF81383">
    <property type="entry name" value="F-box domain"/>
    <property type="match status" value="1"/>
</dbReference>
<proteinExistence type="predicted"/>
<evidence type="ECO:0000313" key="3">
    <source>
        <dbReference type="Proteomes" id="UP001362999"/>
    </source>
</evidence>
<dbReference type="InterPro" id="IPR036047">
    <property type="entry name" value="F-box-like_dom_sf"/>
</dbReference>
<name>A0AAW0AWC9_9AGAR</name>
<dbReference type="PROSITE" id="PS50181">
    <property type="entry name" value="FBOX"/>
    <property type="match status" value="1"/>
</dbReference>
<accession>A0AAW0AWC9</accession>
<comment type="caution">
    <text evidence="2">The sequence shown here is derived from an EMBL/GenBank/DDBJ whole genome shotgun (WGS) entry which is preliminary data.</text>
</comment>
<organism evidence="2 3">
    <name type="scientific">Favolaschia claudopus</name>
    <dbReference type="NCBI Taxonomy" id="2862362"/>
    <lineage>
        <taxon>Eukaryota</taxon>
        <taxon>Fungi</taxon>
        <taxon>Dikarya</taxon>
        <taxon>Basidiomycota</taxon>
        <taxon>Agaricomycotina</taxon>
        <taxon>Agaricomycetes</taxon>
        <taxon>Agaricomycetidae</taxon>
        <taxon>Agaricales</taxon>
        <taxon>Marasmiineae</taxon>
        <taxon>Mycenaceae</taxon>
        <taxon>Favolaschia</taxon>
    </lineage>
</organism>
<dbReference type="Gene3D" id="3.80.10.10">
    <property type="entry name" value="Ribonuclease Inhibitor"/>
    <property type="match status" value="1"/>
</dbReference>
<dbReference type="Pfam" id="PF12937">
    <property type="entry name" value="F-box-like"/>
    <property type="match status" value="1"/>
</dbReference>
<evidence type="ECO:0000313" key="2">
    <source>
        <dbReference type="EMBL" id="KAK7017824.1"/>
    </source>
</evidence>
<dbReference type="InterPro" id="IPR001810">
    <property type="entry name" value="F-box_dom"/>
</dbReference>
<sequence length="200" mass="22731">MVLTRSARRAASSLFRLPNEVLTAIVHELSTDDLATVCRTSQLLRNIATPWLYRCVRLTTGSRLRSFAMSLQQSFSALAKLHHLETLTTVELVGLHTVQERHYVDVIATHLPHIHNLELCHWPESGSLISQNEARWIATSLEKFDRLRTLNFGSIKGSSEDDRGLVLQWYAACKTLTSVVLDDRIWRLKNNDWIVVSGDV</sequence>
<evidence type="ECO:0000259" key="1">
    <source>
        <dbReference type="PROSITE" id="PS50181"/>
    </source>
</evidence>
<dbReference type="AlphaFoldDB" id="A0AAW0AWC9"/>
<protein>
    <recommendedName>
        <fullName evidence="1">F-box domain-containing protein</fullName>
    </recommendedName>
</protein>